<protein>
    <submittedName>
        <fullName evidence="2">Uncharacterized protein</fullName>
    </submittedName>
</protein>
<evidence type="ECO:0000256" key="1">
    <source>
        <dbReference type="SAM" id="MobiDB-lite"/>
    </source>
</evidence>
<dbReference type="EMBL" id="BSFN01000010">
    <property type="protein sequence ID" value="GLK90413.1"/>
    <property type="molecule type" value="Genomic_DNA"/>
</dbReference>
<reference evidence="2" key="1">
    <citation type="journal article" date="2014" name="Int. J. Syst. Evol. Microbiol.">
        <title>Complete genome sequence of Corynebacterium casei LMG S-19264T (=DSM 44701T), isolated from a smear-ripened cheese.</title>
        <authorList>
            <consortium name="US DOE Joint Genome Institute (JGI-PGF)"/>
            <person name="Walter F."/>
            <person name="Albersmeier A."/>
            <person name="Kalinowski J."/>
            <person name="Ruckert C."/>
        </authorList>
    </citation>
    <scope>NUCLEOTIDE SEQUENCE</scope>
    <source>
        <strain evidence="2">VKM B-2935</strain>
    </source>
</reference>
<feature type="region of interest" description="Disordered" evidence="1">
    <location>
        <begin position="36"/>
        <end position="70"/>
    </location>
</feature>
<reference evidence="2" key="2">
    <citation type="submission" date="2023-01" db="EMBL/GenBank/DDBJ databases">
        <authorList>
            <person name="Sun Q."/>
            <person name="Evtushenko L."/>
        </authorList>
    </citation>
    <scope>NUCLEOTIDE SEQUENCE</scope>
    <source>
        <strain evidence="2">VKM B-2935</strain>
    </source>
</reference>
<dbReference type="AlphaFoldDB" id="A0A9W6KBB3"/>
<proteinExistence type="predicted"/>
<feature type="compositionally biased region" description="Basic and acidic residues" evidence="1">
    <location>
        <begin position="41"/>
        <end position="59"/>
    </location>
</feature>
<organism evidence="2 3">
    <name type="scientific">Pseudomonas turukhanskensis</name>
    <dbReference type="NCBI Taxonomy" id="1806536"/>
    <lineage>
        <taxon>Bacteria</taxon>
        <taxon>Pseudomonadati</taxon>
        <taxon>Pseudomonadota</taxon>
        <taxon>Gammaproteobacteria</taxon>
        <taxon>Pseudomonadales</taxon>
        <taxon>Pseudomonadaceae</taxon>
        <taxon>Pseudomonas</taxon>
    </lineage>
</organism>
<accession>A0A9W6KBB3</accession>
<keyword evidence="3" id="KW-1185">Reference proteome</keyword>
<evidence type="ECO:0000313" key="3">
    <source>
        <dbReference type="Proteomes" id="UP001143328"/>
    </source>
</evidence>
<evidence type="ECO:0000313" key="2">
    <source>
        <dbReference type="EMBL" id="GLK90413.1"/>
    </source>
</evidence>
<dbReference type="Proteomes" id="UP001143328">
    <property type="component" value="Unassembled WGS sequence"/>
</dbReference>
<sequence length="70" mass="7874">MFEAAADKHRAQTDAKARVFELTAIGLNQANLDVTPSEQPVRFDSEEECQRTHGGDWNKRLSQPPAAKRH</sequence>
<gene>
    <name evidence="2" type="ORF">GCM10017655_34760</name>
</gene>
<name>A0A9W6KBB3_9PSED</name>
<comment type="caution">
    <text evidence="2">The sequence shown here is derived from an EMBL/GenBank/DDBJ whole genome shotgun (WGS) entry which is preliminary data.</text>
</comment>